<proteinExistence type="inferred from homology"/>
<comment type="similarity">
    <text evidence="1">Belongs to the ARG7 family.</text>
</comment>
<evidence type="ECO:0000256" key="2">
    <source>
        <dbReference type="SAM" id="MobiDB-lite"/>
    </source>
</evidence>
<evidence type="ECO:0000256" key="1">
    <source>
        <dbReference type="ARBA" id="ARBA00006974"/>
    </source>
</evidence>
<dbReference type="AlphaFoldDB" id="A0AAV1E5A1"/>
<dbReference type="EMBL" id="OX459124">
    <property type="protein sequence ID" value="CAI9114586.1"/>
    <property type="molecule type" value="Genomic_DNA"/>
</dbReference>
<accession>A0AAV1E5A1</accession>
<name>A0AAV1E5A1_OLDCO</name>
<dbReference type="PANTHER" id="PTHR31374:SF6">
    <property type="entry name" value="OS04G0608300 PROTEIN"/>
    <property type="match status" value="1"/>
</dbReference>
<dbReference type="Pfam" id="PF02519">
    <property type="entry name" value="Auxin_inducible"/>
    <property type="match status" value="1"/>
</dbReference>
<sequence length="230" mass="24887">MNSSNKSSNKITEIVRLQQILKKWKKLAIKGHAKNTTTRRSILGSSSSSTVAAGSPPSATPAPSSSSNISKTSKFLKKTLSFSETSSSSTSSDNVRMVVPKGYLAVCVGKEELKRFVIPMEYLGHQAFALLLREAEEEFGFQQEGVLQLPCEVPVFENILKMMDSSPPSSSSSSGRKHKNANDPFGFRFHDYTATTAAAAGGSYCCSTPPPLPPQLPLPECKQPPPQMCR</sequence>
<dbReference type="PANTHER" id="PTHR31374">
    <property type="entry name" value="AUXIN-INDUCED PROTEIN-LIKE-RELATED"/>
    <property type="match status" value="1"/>
</dbReference>
<evidence type="ECO:0000313" key="4">
    <source>
        <dbReference type="Proteomes" id="UP001161247"/>
    </source>
</evidence>
<dbReference type="GO" id="GO:0009733">
    <property type="term" value="P:response to auxin"/>
    <property type="evidence" value="ECO:0007669"/>
    <property type="project" value="InterPro"/>
</dbReference>
<feature type="region of interest" description="Disordered" evidence="2">
    <location>
        <begin position="38"/>
        <end position="70"/>
    </location>
</feature>
<organism evidence="3 4">
    <name type="scientific">Oldenlandia corymbosa var. corymbosa</name>
    <dbReference type="NCBI Taxonomy" id="529605"/>
    <lineage>
        <taxon>Eukaryota</taxon>
        <taxon>Viridiplantae</taxon>
        <taxon>Streptophyta</taxon>
        <taxon>Embryophyta</taxon>
        <taxon>Tracheophyta</taxon>
        <taxon>Spermatophyta</taxon>
        <taxon>Magnoliopsida</taxon>
        <taxon>eudicotyledons</taxon>
        <taxon>Gunneridae</taxon>
        <taxon>Pentapetalae</taxon>
        <taxon>asterids</taxon>
        <taxon>lamiids</taxon>
        <taxon>Gentianales</taxon>
        <taxon>Rubiaceae</taxon>
        <taxon>Rubioideae</taxon>
        <taxon>Spermacoceae</taxon>
        <taxon>Hedyotis-Oldenlandia complex</taxon>
        <taxon>Oldenlandia</taxon>
    </lineage>
</organism>
<keyword evidence="4" id="KW-1185">Reference proteome</keyword>
<gene>
    <name evidence="3" type="ORF">OLC1_LOCUS21292</name>
</gene>
<evidence type="ECO:0000313" key="3">
    <source>
        <dbReference type="EMBL" id="CAI9114586.1"/>
    </source>
</evidence>
<reference evidence="3" key="1">
    <citation type="submission" date="2023-03" db="EMBL/GenBank/DDBJ databases">
        <authorList>
            <person name="Julca I."/>
        </authorList>
    </citation>
    <scope>NUCLEOTIDE SEQUENCE</scope>
</reference>
<dbReference type="InterPro" id="IPR003676">
    <property type="entry name" value="SAUR_fam"/>
</dbReference>
<dbReference type="Proteomes" id="UP001161247">
    <property type="component" value="Chromosome 7"/>
</dbReference>
<protein>
    <submittedName>
        <fullName evidence="3">OLC1v1015340C1</fullName>
    </submittedName>
</protein>